<dbReference type="GeneID" id="90074170"/>
<dbReference type="PANTHER" id="PTHR10408:SF23">
    <property type="entry name" value="STEROL O-ACYLTRANSFERASE 1-RELATED"/>
    <property type="match status" value="1"/>
</dbReference>
<evidence type="ECO:0000256" key="8">
    <source>
        <dbReference type="ARBA" id="ARBA00023315"/>
    </source>
</evidence>
<dbReference type="RefSeq" id="XP_064853191.1">
    <property type="nucleotide sequence ID" value="XM_064997119.1"/>
</dbReference>
<evidence type="ECO:0000256" key="1">
    <source>
        <dbReference type="ARBA" id="ARBA00004477"/>
    </source>
</evidence>
<dbReference type="Pfam" id="PF03062">
    <property type="entry name" value="MBOAT"/>
    <property type="match status" value="1"/>
</dbReference>
<keyword evidence="5 10" id="KW-0256">Endoplasmic reticulum</keyword>
<keyword evidence="4 12" id="KW-0812">Transmembrane</keyword>
<evidence type="ECO:0000256" key="11">
    <source>
        <dbReference type="PIRSR" id="PIRSR000439-1"/>
    </source>
</evidence>
<reference evidence="13 14" key="1">
    <citation type="journal article" date="2023" name="Elife">
        <title>Identification of key yeast species and microbe-microbe interactions impacting larval growth of Drosophila in the wild.</title>
        <authorList>
            <person name="Mure A."/>
            <person name="Sugiura Y."/>
            <person name="Maeda R."/>
            <person name="Honda K."/>
            <person name="Sakurai N."/>
            <person name="Takahashi Y."/>
            <person name="Watada M."/>
            <person name="Katoh T."/>
            <person name="Gotoh A."/>
            <person name="Gotoh Y."/>
            <person name="Taniguchi I."/>
            <person name="Nakamura K."/>
            <person name="Hayashi T."/>
            <person name="Katayama T."/>
            <person name="Uemura T."/>
            <person name="Hattori Y."/>
        </authorList>
    </citation>
    <scope>NUCLEOTIDE SEQUENCE [LARGE SCALE GENOMIC DNA]</scope>
    <source>
        <strain evidence="13 14">SC-9</strain>
    </source>
</reference>
<evidence type="ECO:0000256" key="9">
    <source>
        <dbReference type="ARBA" id="ARBA00023568"/>
    </source>
</evidence>
<name>A0AAV5QNR7_9ASCO</name>
<evidence type="ECO:0000256" key="2">
    <source>
        <dbReference type="ARBA" id="ARBA00009010"/>
    </source>
</evidence>
<proteinExistence type="inferred from homology"/>
<feature type="active site" evidence="11">
    <location>
        <position position="500"/>
    </location>
</feature>
<evidence type="ECO:0000313" key="13">
    <source>
        <dbReference type="EMBL" id="GMM36195.1"/>
    </source>
</evidence>
<accession>A0AAV5QNR7</accession>
<comment type="caution">
    <text evidence="13">The sequence shown here is derived from an EMBL/GenBank/DDBJ whole genome shotgun (WGS) entry which is preliminary data.</text>
</comment>
<dbReference type="GO" id="GO:0008204">
    <property type="term" value="P:ergosterol metabolic process"/>
    <property type="evidence" value="ECO:0007669"/>
    <property type="project" value="TreeGrafter"/>
</dbReference>
<dbReference type="GO" id="GO:0005789">
    <property type="term" value="C:endoplasmic reticulum membrane"/>
    <property type="evidence" value="ECO:0007669"/>
    <property type="project" value="UniProtKB-SubCell"/>
</dbReference>
<dbReference type="InterPro" id="IPR014371">
    <property type="entry name" value="Oat_ACAT_DAG_ARE"/>
</dbReference>
<keyword evidence="3 10" id="KW-0808">Transferase</keyword>
<comment type="function">
    <text evidence="9">Sterol O-acyltransferase that catalyzes the formation of stery esters.</text>
</comment>
<feature type="transmembrane region" description="Helical" evidence="12">
    <location>
        <begin position="539"/>
        <end position="562"/>
    </location>
</feature>
<protein>
    <recommendedName>
        <fullName evidence="10">O-acyltransferase</fullName>
    </recommendedName>
</protein>
<gene>
    <name evidence="13" type="ORF">DASC09_035200</name>
</gene>
<evidence type="ECO:0000313" key="14">
    <source>
        <dbReference type="Proteomes" id="UP001360560"/>
    </source>
</evidence>
<feature type="transmembrane region" description="Helical" evidence="12">
    <location>
        <begin position="251"/>
        <end position="269"/>
    </location>
</feature>
<keyword evidence="7 10" id="KW-0472">Membrane</keyword>
<evidence type="ECO:0000256" key="7">
    <source>
        <dbReference type="ARBA" id="ARBA00023136"/>
    </source>
</evidence>
<dbReference type="PIRSF" id="PIRSF000439">
    <property type="entry name" value="Oat_ACAT_DAG_ARE"/>
    <property type="match status" value="1"/>
</dbReference>
<dbReference type="GO" id="GO:0034737">
    <property type="term" value="F:ergosterol O-acyltransferase activity"/>
    <property type="evidence" value="ECO:0007669"/>
    <property type="project" value="TreeGrafter"/>
</dbReference>
<evidence type="ECO:0000256" key="4">
    <source>
        <dbReference type="ARBA" id="ARBA00022692"/>
    </source>
</evidence>
<evidence type="ECO:0000256" key="6">
    <source>
        <dbReference type="ARBA" id="ARBA00022989"/>
    </source>
</evidence>
<comment type="subcellular location">
    <subcellularLocation>
        <location evidence="1 10">Endoplasmic reticulum membrane</location>
        <topology evidence="1 10">Multi-pass membrane protein</topology>
    </subcellularLocation>
</comment>
<dbReference type="Proteomes" id="UP001360560">
    <property type="component" value="Unassembled WGS sequence"/>
</dbReference>
<feature type="transmembrane region" description="Helical" evidence="12">
    <location>
        <begin position="363"/>
        <end position="382"/>
    </location>
</feature>
<sequence length="563" mass="65739">MSSSSSASSSQVIDSMNSKWKTRKSFVSNATEEYDITDDDETLRESTVITQQQQTNTKIVVATDVEINDYSSPNTQILQGKLKVNSTIEKQSLHKVTSHAQLVNRFRYTTNGDFRSRFSDVRYQETKSILDSDIARNSPFWGFYTPFWLAIAIMMANICTEAIREKGLLHSIGTSRIIQIFFQDVIWIGLCDFIMYLSLYGSFFIQWLCKKEYMLWETTGFVLQCAYEVGFFFGVMWWLELSNYQWIGKVFLVLHSLVLLMKMHSFAFYNGYLWRIKHELAFSESYLKKHDKVDDKTTAILQKSIDFCKFEIDNTSKHNPQIQFPNNLTLSNFFWYTMFPTVVYEVEYPRTTKIDFGYLAEKIVGVFGIIAVMIVVAQERAYPLAMRAIHMKSLPFQEKLREYPFLLLEMLPPFFLLYILVFLLIWDQILNAIAELTKFADRDFYGPWWNCITFDEFARLWNVPVHKFLLRHVYHSSISAFQISKTSATLVTFLLSSVFHEVVMYVLFGRLRCYLFLIQMYQIPLIAISRTKFMRGRSVLGNIIFWIGVASGAAIVSSLYLVF</sequence>
<organism evidence="13 14">
    <name type="scientific">Saccharomycopsis crataegensis</name>
    <dbReference type="NCBI Taxonomy" id="43959"/>
    <lineage>
        <taxon>Eukaryota</taxon>
        <taxon>Fungi</taxon>
        <taxon>Dikarya</taxon>
        <taxon>Ascomycota</taxon>
        <taxon>Saccharomycotina</taxon>
        <taxon>Saccharomycetes</taxon>
        <taxon>Saccharomycopsidaceae</taxon>
        <taxon>Saccharomycopsis</taxon>
    </lineage>
</organism>
<keyword evidence="6 12" id="KW-1133">Transmembrane helix</keyword>
<evidence type="ECO:0000256" key="3">
    <source>
        <dbReference type="ARBA" id="ARBA00022679"/>
    </source>
</evidence>
<dbReference type="InterPro" id="IPR004299">
    <property type="entry name" value="MBOAT_fam"/>
</dbReference>
<keyword evidence="8 10" id="KW-0012">Acyltransferase</keyword>
<dbReference type="PANTHER" id="PTHR10408">
    <property type="entry name" value="STEROL O-ACYLTRANSFERASE"/>
    <property type="match status" value="1"/>
</dbReference>
<dbReference type="AlphaFoldDB" id="A0AAV5QNR7"/>
<comment type="similarity">
    <text evidence="2 10">Belongs to the membrane-bound acyltransferase family. Sterol o-acyltransferase subfamily.</text>
</comment>
<feature type="transmembrane region" description="Helical" evidence="12">
    <location>
        <begin position="221"/>
        <end position="239"/>
    </location>
</feature>
<evidence type="ECO:0000256" key="10">
    <source>
        <dbReference type="PIRNR" id="PIRNR000439"/>
    </source>
</evidence>
<feature type="transmembrane region" description="Helical" evidence="12">
    <location>
        <begin position="180"/>
        <end position="201"/>
    </location>
</feature>
<dbReference type="EMBL" id="BTFZ01000011">
    <property type="protein sequence ID" value="GMM36195.1"/>
    <property type="molecule type" value="Genomic_DNA"/>
</dbReference>
<evidence type="ECO:0000256" key="5">
    <source>
        <dbReference type="ARBA" id="ARBA00022824"/>
    </source>
</evidence>
<keyword evidence="14" id="KW-1185">Reference proteome</keyword>
<feature type="transmembrane region" description="Helical" evidence="12">
    <location>
        <begin position="403"/>
        <end position="426"/>
    </location>
</feature>
<evidence type="ECO:0000256" key="12">
    <source>
        <dbReference type="SAM" id="Phobius"/>
    </source>
</evidence>